<dbReference type="Proteomes" id="UP000295444">
    <property type="component" value="Unassembled WGS sequence"/>
</dbReference>
<name>A0A4R6RZ59_LABRH</name>
<proteinExistence type="predicted"/>
<dbReference type="Gene3D" id="1.10.10.10">
    <property type="entry name" value="Winged helix-like DNA-binding domain superfamily/Winged helix DNA-binding domain"/>
    <property type="match status" value="1"/>
</dbReference>
<dbReference type="EMBL" id="SNXZ01000008">
    <property type="protein sequence ID" value="TDP91877.1"/>
    <property type="molecule type" value="Genomic_DNA"/>
</dbReference>
<reference evidence="1 2" key="1">
    <citation type="submission" date="2019-03" db="EMBL/GenBank/DDBJ databases">
        <title>Genomic Encyclopedia of Type Strains, Phase IV (KMG-IV): sequencing the most valuable type-strain genomes for metagenomic binning, comparative biology and taxonomic classification.</title>
        <authorList>
            <person name="Goeker M."/>
        </authorList>
    </citation>
    <scope>NUCLEOTIDE SEQUENCE [LARGE SCALE GENOMIC DNA]</scope>
    <source>
        <strain evidence="1 2">DSM 45361</strain>
    </source>
</reference>
<protein>
    <recommendedName>
        <fullName evidence="3">Regulatory ArsR family protein</fullName>
    </recommendedName>
</protein>
<keyword evidence="2" id="KW-1185">Reference proteome</keyword>
<organism evidence="1 2">
    <name type="scientific">Labedaea rhizosphaerae</name>
    <dbReference type="NCBI Taxonomy" id="598644"/>
    <lineage>
        <taxon>Bacteria</taxon>
        <taxon>Bacillati</taxon>
        <taxon>Actinomycetota</taxon>
        <taxon>Actinomycetes</taxon>
        <taxon>Pseudonocardiales</taxon>
        <taxon>Pseudonocardiaceae</taxon>
        <taxon>Labedaea</taxon>
    </lineage>
</organism>
<dbReference type="InterPro" id="IPR036388">
    <property type="entry name" value="WH-like_DNA-bd_sf"/>
</dbReference>
<dbReference type="AlphaFoldDB" id="A0A4R6RZ59"/>
<sequence length="45" mass="4862">MAPSSASEHIHVLRDAGLLTSRRLANSVIHSLTPLGHSMLTLTRL</sequence>
<dbReference type="InterPro" id="IPR036390">
    <property type="entry name" value="WH_DNA-bd_sf"/>
</dbReference>
<evidence type="ECO:0000313" key="1">
    <source>
        <dbReference type="EMBL" id="TDP91877.1"/>
    </source>
</evidence>
<gene>
    <name evidence="1" type="ORF">EV186_10887</name>
</gene>
<comment type="caution">
    <text evidence="1">The sequence shown here is derived from an EMBL/GenBank/DDBJ whole genome shotgun (WGS) entry which is preliminary data.</text>
</comment>
<dbReference type="SUPFAM" id="SSF46785">
    <property type="entry name" value="Winged helix' DNA-binding domain"/>
    <property type="match status" value="1"/>
</dbReference>
<evidence type="ECO:0000313" key="2">
    <source>
        <dbReference type="Proteomes" id="UP000295444"/>
    </source>
</evidence>
<accession>A0A4R6RZ59</accession>
<evidence type="ECO:0008006" key="3">
    <source>
        <dbReference type="Google" id="ProtNLM"/>
    </source>
</evidence>